<evidence type="ECO:0000256" key="3">
    <source>
        <dbReference type="ARBA" id="ARBA00023239"/>
    </source>
</evidence>
<evidence type="ECO:0000313" key="9">
    <source>
        <dbReference type="Proteomes" id="UP000192936"/>
    </source>
</evidence>
<dbReference type="GO" id="GO:0016829">
    <property type="term" value="F:lyase activity"/>
    <property type="evidence" value="ECO:0007669"/>
    <property type="project" value="UniProtKB-KW"/>
</dbReference>
<dbReference type="Proteomes" id="UP000192936">
    <property type="component" value="Unassembled WGS sequence"/>
</dbReference>
<accession>A0A1X7HLM8</accession>
<dbReference type="AlphaFoldDB" id="A0A1X7HLM8"/>
<evidence type="ECO:0000256" key="4">
    <source>
        <dbReference type="ARBA" id="ARBA00023270"/>
    </source>
</evidence>
<dbReference type="SUPFAM" id="SSF51569">
    <property type="entry name" value="Aldolase"/>
    <property type="match status" value="1"/>
</dbReference>
<evidence type="ECO:0000256" key="6">
    <source>
        <dbReference type="ARBA" id="ARBA00047628"/>
    </source>
</evidence>
<feature type="active site" description="Proton acceptor" evidence="7">
    <location>
        <position position="86"/>
    </location>
</feature>
<keyword evidence="3" id="KW-0456">Lyase</keyword>
<keyword evidence="4" id="KW-0704">Schiff base</keyword>
<sequence length="239" mass="24152">MIRMLASVTNPEEAEIAVRAGADLIDLKNPREGALGALPAGTIRACLAAVAGRRPVSATIGDLPMEPDGVATAVAGTAATGVDIVKMGIGAGGDPQACIAAAANMRSTAALVGVILADMTEPTPDLVAAMADAGFIGVMLDTGMKDGRTLRDHLSSDALTDFIGQARDAGLWAGLAGSLRLADIAPLAMLRPSILGFRGALCRGGARGDVIDPDRVADVVRSVTASGRAPADTAMSLWR</sequence>
<reference evidence="8 9" key="1">
    <citation type="submission" date="2017-04" db="EMBL/GenBank/DDBJ databases">
        <authorList>
            <person name="Afonso C.L."/>
            <person name="Miller P.J."/>
            <person name="Scott M.A."/>
            <person name="Spackman E."/>
            <person name="Goraichik I."/>
            <person name="Dimitrov K.M."/>
            <person name="Suarez D.L."/>
            <person name="Swayne D.E."/>
        </authorList>
    </citation>
    <scope>NUCLEOTIDE SEQUENCE [LARGE SCALE GENOMIC DNA]</scope>
    <source>
        <strain evidence="8 9">A2P</strain>
    </source>
</reference>
<evidence type="ECO:0000256" key="2">
    <source>
        <dbReference type="ARBA" id="ARBA00012553"/>
    </source>
</evidence>
<name>A0A1X7HLM8_9PROT</name>
<comment type="catalytic activity">
    <reaction evidence="6">
        <text>2 D-glyceraldehyde 3-phosphate = 4-(hydroxymethyl)-2-furancarboxaldehyde phosphate + phosphate + 2 H2O</text>
        <dbReference type="Rhea" id="RHEA:43536"/>
        <dbReference type="ChEBI" id="CHEBI:15377"/>
        <dbReference type="ChEBI" id="CHEBI:43474"/>
        <dbReference type="ChEBI" id="CHEBI:59776"/>
        <dbReference type="ChEBI" id="CHEBI:83407"/>
        <dbReference type="EC" id="4.2.3.153"/>
    </reaction>
</comment>
<dbReference type="PIRSF" id="PIRSF015957">
    <property type="entry name" value="UCP015957"/>
    <property type="match status" value="1"/>
</dbReference>
<protein>
    <recommendedName>
        <fullName evidence="2">(5-formylfuran-3-yl)methyl phosphate synthase</fullName>
        <ecNumber evidence="2">4.2.3.153</ecNumber>
    </recommendedName>
    <alternativeName>
        <fullName evidence="5">4-(hydroxymethyl)-2-furancarboxaldehyde-phosphate synthase</fullName>
    </alternativeName>
</protein>
<dbReference type="RefSeq" id="WP_085091404.1">
    <property type="nucleotide sequence ID" value="NZ_FXAK01000009.1"/>
</dbReference>
<evidence type="ECO:0000256" key="5">
    <source>
        <dbReference type="ARBA" id="ARBA00032523"/>
    </source>
</evidence>
<proteinExistence type="predicted"/>
<dbReference type="EMBL" id="FXAK01000009">
    <property type="protein sequence ID" value="SMF88985.1"/>
    <property type="molecule type" value="Genomic_DNA"/>
</dbReference>
<feature type="active site" description="Schiff-base intermediate with substrate" evidence="7">
    <location>
        <position position="28"/>
    </location>
</feature>
<evidence type="ECO:0000256" key="7">
    <source>
        <dbReference type="PIRSR" id="PIRSR015957-1"/>
    </source>
</evidence>
<evidence type="ECO:0000256" key="1">
    <source>
        <dbReference type="ARBA" id="ARBA00003810"/>
    </source>
</evidence>
<evidence type="ECO:0000313" key="8">
    <source>
        <dbReference type="EMBL" id="SMF88985.1"/>
    </source>
</evidence>
<organism evidence="8 9">
    <name type="scientific">Azospirillum oryzae</name>
    <dbReference type="NCBI Taxonomy" id="286727"/>
    <lineage>
        <taxon>Bacteria</taxon>
        <taxon>Pseudomonadati</taxon>
        <taxon>Pseudomonadota</taxon>
        <taxon>Alphaproteobacteria</taxon>
        <taxon>Rhodospirillales</taxon>
        <taxon>Azospirillaceae</taxon>
        <taxon>Azospirillum</taxon>
    </lineage>
</organism>
<dbReference type="STRING" id="286727.SAMN02982917_6571"/>
<dbReference type="InterPro" id="IPR007565">
    <property type="entry name" value="4HFCP_synth"/>
</dbReference>
<dbReference type="EC" id="4.2.3.153" evidence="2"/>
<dbReference type="OrthoDB" id="7580479at2"/>
<gene>
    <name evidence="8" type="ORF">SAMN02982917_6571</name>
</gene>
<comment type="function">
    <text evidence="1">Catalyzes the formation of 4-(hydroxymethyl)-2-furancarboxaldehyde phosphate (4-HFC-P) from two molecules of glyceraldehyde-3-P (GA-3-P).</text>
</comment>
<dbReference type="Pfam" id="PF04476">
    <property type="entry name" value="4HFCP_synth"/>
    <property type="match status" value="1"/>
</dbReference>